<feature type="domain" description="Clp ATPase C-terminal" evidence="7">
    <location>
        <begin position="373"/>
        <end position="467"/>
    </location>
</feature>
<feature type="binding site" evidence="5">
    <location>
        <position position="292"/>
    </location>
    <ligand>
        <name>ATP</name>
        <dbReference type="ChEBI" id="CHEBI:30616"/>
    </ligand>
</feature>
<dbReference type="Pfam" id="PF00004">
    <property type="entry name" value="AAA"/>
    <property type="match status" value="1"/>
</dbReference>
<feature type="binding site" evidence="5">
    <location>
        <position position="359"/>
    </location>
    <ligand>
        <name>ATP</name>
        <dbReference type="ChEBI" id="CHEBI:30616"/>
    </ligand>
</feature>
<organism evidence="8">
    <name type="scientific">Dolosigranulum savutiense</name>
    <dbReference type="NCBI Taxonomy" id="3110288"/>
    <lineage>
        <taxon>Bacteria</taxon>
        <taxon>Bacillati</taxon>
        <taxon>Bacillota</taxon>
        <taxon>Bacilli</taxon>
        <taxon>Lactobacillales</taxon>
        <taxon>Carnobacteriaceae</taxon>
        <taxon>Dolosigranulum</taxon>
    </lineage>
</organism>
<accession>A0AB74TPG1</accession>
<feature type="binding site" evidence="5">
    <location>
        <position position="22"/>
    </location>
    <ligand>
        <name>ATP</name>
        <dbReference type="ChEBI" id="CHEBI:30616"/>
    </ligand>
</feature>
<dbReference type="InterPro" id="IPR003593">
    <property type="entry name" value="AAA+_ATPase"/>
</dbReference>
<comment type="subcellular location">
    <subcellularLocation>
        <location evidence="5">Cytoplasm</location>
    </subcellularLocation>
</comment>
<dbReference type="InterPro" id="IPR027417">
    <property type="entry name" value="P-loop_NTPase"/>
</dbReference>
<dbReference type="EMBL" id="CP142435">
    <property type="protein sequence ID" value="XBC49577.1"/>
    <property type="molecule type" value="Genomic_DNA"/>
</dbReference>
<dbReference type="KEGG" id="dst:VUQ06_08845"/>
<dbReference type="Gene3D" id="3.40.50.300">
    <property type="entry name" value="P-loop containing nucleotide triphosphate hydrolases"/>
    <property type="match status" value="2"/>
</dbReference>
<dbReference type="SUPFAM" id="SSF52540">
    <property type="entry name" value="P-loop containing nucleoside triphosphate hydrolases"/>
    <property type="match status" value="1"/>
</dbReference>
<dbReference type="SMART" id="SM01086">
    <property type="entry name" value="ClpB_D2-small"/>
    <property type="match status" value="1"/>
</dbReference>
<dbReference type="InterPro" id="IPR004491">
    <property type="entry name" value="HslU"/>
</dbReference>
<dbReference type="GO" id="GO:0008233">
    <property type="term" value="F:peptidase activity"/>
    <property type="evidence" value="ECO:0007669"/>
    <property type="project" value="UniProtKB-KW"/>
</dbReference>
<dbReference type="NCBIfam" id="TIGR00390">
    <property type="entry name" value="hslU"/>
    <property type="match status" value="1"/>
</dbReference>
<protein>
    <recommendedName>
        <fullName evidence="5">ATP-dependent protease ATPase subunit HslU</fullName>
    </recommendedName>
    <alternativeName>
        <fullName evidence="5">Unfoldase HslU</fullName>
    </alternativeName>
</protein>
<feature type="binding site" evidence="5">
    <location>
        <position position="431"/>
    </location>
    <ligand>
        <name>ATP</name>
        <dbReference type="ChEBI" id="CHEBI:30616"/>
    </ligand>
</feature>
<dbReference type="GO" id="GO:0005524">
    <property type="term" value="F:ATP binding"/>
    <property type="evidence" value="ECO:0007669"/>
    <property type="project" value="UniProtKB-UniRule"/>
</dbReference>
<dbReference type="InterPro" id="IPR019489">
    <property type="entry name" value="Clp_ATPase_C"/>
</dbReference>
<evidence type="ECO:0000259" key="6">
    <source>
        <dbReference type="SMART" id="SM00382"/>
    </source>
</evidence>
<dbReference type="GO" id="GO:0016887">
    <property type="term" value="F:ATP hydrolysis activity"/>
    <property type="evidence" value="ECO:0007669"/>
    <property type="project" value="InterPro"/>
</dbReference>
<keyword evidence="2 5" id="KW-0547">Nucleotide-binding</keyword>
<dbReference type="SMART" id="SM00382">
    <property type="entry name" value="AAA"/>
    <property type="match status" value="1"/>
</dbReference>
<dbReference type="RefSeq" id="WP_347300510.1">
    <property type="nucleotide sequence ID" value="NZ_CP142433.1"/>
</dbReference>
<keyword evidence="8" id="KW-0378">Hydrolase</keyword>
<dbReference type="GO" id="GO:0043335">
    <property type="term" value="P:protein unfolding"/>
    <property type="evidence" value="ECO:0007669"/>
    <property type="project" value="UniProtKB-UniRule"/>
</dbReference>
<comment type="subunit">
    <text evidence="5">A double ring-shaped homohexamer of HslV is capped on each side by a ring-shaped HslU homohexamer. The assembly of the HslU/HslV complex is dependent on binding of ATP.</text>
</comment>
<dbReference type="InterPro" id="IPR050052">
    <property type="entry name" value="ATP-dep_Clp_protease_ClpX"/>
</dbReference>
<evidence type="ECO:0000256" key="4">
    <source>
        <dbReference type="ARBA" id="ARBA00023186"/>
    </source>
</evidence>
<keyword evidence="5" id="KW-0963">Cytoplasm</keyword>
<dbReference type="InterPro" id="IPR003959">
    <property type="entry name" value="ATPase_AAA_core"/>
</dbReference>
<dbReference type="NCBIfam" id="NF003544">
    <property type="entry name" value="PRK05201.1"/>
    <property type="match status" value="1"/>
</dbReference>
<evidence type="ECO:0000256" key="5">
    <source>
        <dbReference type="HAMAP-Rule" id="MF_00249"/>
    </source>
</evidence>
<dbReference type="Pfam" id="PF07724">
    <property type="entry name" value="AAA_2"/>
    <property type="match status" value="1"/>
</dbReference>
<comment type="similarity">
    <text evidence="1 5">Belongs to the ClpX chaperone family. HslU subfamily.</text>
</comment>
<dbReference type="GO" id="GO:0009376">
    <property type="term" value="C:HslUV protease complex"/>
    <property type="evidence" value="ECO:0007669"/>
    <property type="project" value="UniProtKB-UniRule"/>
</dbReference>
<keyword evidence="3 5" id="KW-0067">ATP-binding</keyword>
<keyword evidence="8" id="KW-0645">Protease</keyword>
<evidence type="ECO:0000313" key="8">
    <source>
        <dbReference type="EMBL" id="XBC46168.1"/>
    </source>
</evidence>
<dbReference type="AlphaFoldDB" id="A0AB74TPG1"/>
<dbReference type="GO" id="GO:0036402">
    <property type="term" value="F:proteasome-activating activity"/>
    <property type="evidence" value="ECO:0007669"/>
    <property type="project" value="UniProtKB-UniRule"/>
</dbReference>
<comment type="function">
    <text evidence="5">ATPase subunit of a proteasome-like degradation complex; this subunit has chaperone activity. The binding of ATP and its subsequent hydrolysis by HslU are essential for unfolding of protein substrates subsequently hydrolyzed by HslV. HslU recognizes the N-terminal part of its protein substrates and unfolds these before they are guided to HslV for hydrolysis.</text>
</comment>
<evidence type="ECO:0000259" key="7">
    <source>
        <dbReference type="SMART" id="SM01086"/>
    </source>
</evidence>
<evidence type="ECO:0000256" key="2">
    <source>
        <dbReference type="ARBA" id="ARBA00022741"/>
    </source>
</evidence>
<sequence length="481" mass="53763">MNTTELNLTPKDIVERLDRYIVGQDDAKKAVAIALRNRYRRLQLSADMQKEITPKNILMIGPTGVGKTEIARRLADIVNAPFVKLEATKFTEVGYVGRDVESMVRDLVENAVHLVREQKRQEVRSKARQQAIKRVAKALAPGKKDTHTQQAQNPFASLFQGAGGNPQQQMANLFGGGAPDVEEDVSEEIATKRKDLVNQIERGVLDSREVDIMVEEKKQTPNNPMSQQMEQMGIDLSSLGSLGPQKKVKRTVTVKEAVDIFTDEEADKLINTEDINSEAIQLAENNGIIFLDEIDKITVREQQGGGNGQVSREGVQRDILPIVEGSTVRTKYGTLKTDHVLFIGSGAFHMSKPSDLIPELQGRFPIRVELNDLTKDNFVQILTEPKNALIEQYKALIGTENVDVIFTMESIERIAEIAFEVNENTDNIGARRLHTIVEKLLEELLFESPSMQSGEVKITEKYVDEKIGEIATNTDLSRYIL</sequence>
<dbReference type="PANTHER" id="PTHR48102:SF3">
    <property type="entry name" value="ATP-DEPENDENT PROTEASE ATPASE SUBUNIT HSLU"/>
    <property type="match status" value="1"/>
</dbReference>
<feature type="binding site" evidence="5">
    <location>
        <begin position="64"/>
        <end position="69"/>
    </location>
    <ligand>
        <name>ATP</name>
        <dbReference type="ChEBI" id="CHEBI:30616"/>
    </ligand>
</feature>
<keyword evidence="4 5" id="KW-0143">Chaperone</keyword>
<evidence type="ECO:0000256" key="3">
    <source>
        <dbReference type="ARBA" id="ARBA00022840"/>
    </source>
</evidence>
<name>A0AB74TPG1_9LACT</name>
<dbReference type="FunFam" id="3.40.50.300:FF:000220">
    <property type="entry name" value="ATP-dependent protease ATPase subunit HslU"/>
    <property type="match status" value="1"/>
</dbReference>
<evidence type="ECO:0000313" key="9">
    <source>
        <dbReference type="EMBL" id="XBC49577.1"/>
    </source>
</evidence>
<dbReference type="Gene3D" id="1.10.8.60">
    <property type="match status" value="1"/>
</dbReference>
<dbReference type="HAMAP" id="MF_00249">
    <property type="entry name" value="HslU"/>
    <property type="match status" value="1"/>
</dbReference>
<feature type="domain" description="AAA+ ATPase" evidence="6">
    <location>
        <begin position="53"/>
        <end position="429"/>
    </location>
</feature>
<dbReference type="PANTHER" id="PTHR48102">
    <property type="entry name" value="ATP-DEPENDENT CLP PROTEASE ATP-BINDING SUBUNIT CLPX-LIKE, MITOCHONDRIAL-RELATED"/>
    <property type="match status" value="1"/>
</dbReference>
<reference evidence="8" key="1">
    <citation type="submission" date="2023-12" db="EMBL/GenBank/DDBJ databases">
        <title>Dolosigranulum savutii sp. nov. isolated from human upper respiratory samples collected in Botswana.</title>
        <authorList>
            <person name="Kelly M.S."/>
        </authorList>
    </citation>
    <scope>NUCLEOTIDE SEQUENCE</scope>
    <source>
        <strain evidence="9">MSK294</strain>
        <strain evidence="8">MSK433</strain>
    </source>
</reference>
<proteinExistence type="inferred from homology"/>
<evidence type="ECO:0000256" key="1">
    <source>
        <dbReference type="ARBA" id="ARBA00009771"/>
    </source>
</evidence>
<dbReference type="EMBL" id="CP142433">
    <property type="protein sequence ID" value="XBC46168.1"/>
    <property type="molecule type" value="Genomic_DNA"/>
</dbReference>
<gene>
    <name evidence="5 8" type="primary">hslU</name>
    <name evidence="9" type="ORF">VUQ06_08845</name>
    <name evidence="8" type="ORF">VUQ08_00710</name>
</gene>